<evidence type="ECO:0000313" key="2">
    <source>
        <dbReference type="EMBL" id="ADV47199.1"/>
    </source>
</evidence>
<dbReference type="Proteomes" id="UP000008633">
    <property type="component" value="Chromosome"/>
</dbReference>
<keyword evidence="1" id="KW-0472">Membrane</keyword>
<evidence type="ECO:0000256" key="1">
    <source>
        <dbReference type="SAM" id="Phobius"/>
    </source>
</evidence>
<reference evidence="3" key="2">
    <citation type="submission" date="2011-01" db="EMBL/GenBank/DDBJ databases">
        <title>The complete genome of Nitratifractor salsuginis DSM 16511.</title>
        <authorList>
            <consortium name="US DOE Joint Genome Institute (JGI-PGF)"/>
            <person name="Lucas S."/>
            <person name="Copeland A."/>
            <person name="Lapidus A."/>
            <person name="Bruce D."/>
            <person name="Goodwin L."/>
            <person name="Pitluck S."/>
            <person name="Kyrpides N."/>
            <person name="Mavromatis K."/>
            <person name="Ivanova N."/>
            <person name="Mikhailova N."/>
            <person name="Zeytun A."/>
            <person name="Detter J.C."/>
            <person name="Tapia R."/>
            <person name="Han C."/>
            <person name="Land M."/>
            <person name="Hauser L."/>
            <person name="Markowitz V."/>
            <person name="Cheng J.-F."/>
            <person name="Hugenholtz P."/>
            <person name="Woyke T."/>
            <person name="Wu D."/>
            <person name="Tindall B."/>
            <person name="Schuetze A."/>
            <person name="Brambilla E."/>
            <person name="Klenk H.-P."/>
            <person name="Eisen J.A."/>
        </authorList>
    </citation>
    <scope>NUCLEOTIDE SEQUENCE [LARGE SCALE GENOMIC DNA]</scope>
    <source>
        <strain evidence="3">DSM 16511 / JCM 12458 / E9I37-1</strain>
    </source>
</reference>
<proteinExistence type="predicted"/>
<evidence type="ECO:0000313" key="3">
    <source>
        <dbReference type="Proteomes" id="UP000008633"/>
    </source>
</evidence>
<dbReference type="KEGG" id="nsa:Nitsa_1956"/>
<accession>E6X2J4</accession>
<sequence>MVFYGVSLTLTGLLAAFFEPAASVLRNLARNTGQGPAILIPLAFLLLSFLYAFIRARSEAKKERWVAAYGWLLGSAALAVILLYLYLSRQAAS</sequence>
<dbReference type="HOGENOM" id="CLU_2396669_0_0_7"/>
<keyword evidence="3" id="KW-1185">Reference proteome</keyword>
<protein>
    <submittedName>
        <fullName evidence="2">Uncharacterized protein</fullName>
    </submittedName>
</protein>
<name>E6X2J4_NITSE</name>
<organism evidence="2 3">
    <name type="scientific">Nitratifractor salsuginis (strain DSM 16511 / JCM 12458 / E9I37-1)</name>
    <dbReference type="NCBI Taxonomy" id="749222"/>
    <lineage>
        <taxon>Bacteria</taxon>
        <taxon>Pseudomonadati</taxon>
        <taxon>Campylobacterota</taxon>
        <taxon>Epsilonproteobacteria</taxon>
        <taxon>Campylobacterales</taxon>
        <taxon>Sulfurovaceae</taxon>
        <taxon>Nitratifractor</taxon>
    </lineage>
</organism>
<feature type="transmembrane region" description="Helical" evidence="1">
    <location>
        <begin position="36"/>
        <end position="54"/>
    </location>
</feature>
<dbReference type="AlphaFoldDB" id="E6X2J4"/>
<dbReference type="STRING" id="749222.Nitsa_1956"/>
<dbReference type="EMBL" id="CP002452">
    <property type="protein sequence ID" value="ADV47199.1"/>
    <property type="molecule type" value="Genomic_DNA"/>
</dbReference>
<feature type="transmembrane region" description="Helical" evidence="1">
    <location>
        <begin position="66"/>
        <end position="87"/>
    </location>
</feature>
<reference evidence="2 3" key="1">
    <citation type="journal article" date="2011" name="Stand. Genomic Sci.">
        <title>Complete genome sequence of Nitratifractor salsuginis type strain (E9I37-1).</title>
        <authorList>
            <person name="Anderson I."/>
            <person name="Sikorski J."/>
            <person name="Zeytun A."/>
            <person name="Nolan M."/>
            <person name="Lapidus A."/>
            <person name="Lucas S."/>
            <person name="Hammon N."/>
            <person name="Deshpande S."/>
            <person name="Cheng J.F."/>
            <person name="Tapia R."/>
            <person name="Han C."/>
            <person name="Goodwin L."/>
            <person name="Pitluck S."/>
            <person name="Liolios K."/>
            <person name="Pagani I."/>
            <person name="Ivanova N."/>
            <person name="Huntemann M."/>
            <person name="Mavromatis K."/>
            <person name="Ovchinikova G."/>
            <person name="Pati A."/>
            <person name="Chen A."/>
            <person name="Palaniappan K."/>
            <person name="Land M."/>
            <person name="Hauser L."/>
            <person name="Brambilla E.M."/>
            <person name="Ngatchou-Djao O.D."/>
            <person name="Rohde M."/>
            <person name="Tindall B.J."/>
            <person name="Goker M."/>
            <person name="Detter J.C."/>
            <person name="Woyke T."/>
            <person name="Bristow J."/>
            <person name="Eisen J.A."/>
            <person name="Markowitz V."/>
            <person name="Hugenholtz P."/>
            <person name="Klenk H.P."/>
            <person name="Kyrpides N.C."/>
        </authorList>
    </citation>
    <scope>NUCLEOTIDE SEQUENCE [LARGE SCALE GENOMIC DNA]</scope>
    <source>
        <strain evidence="3">DSM 16511 / JCM 12458 / E9I37-1</strain>
    </source>
</reference>
<keyword evidence="1" id="KW-0812">Transmembrane</keyword>
<gene>
    <name evidence="2" type="ordered locus">Nitsa_1956</name>
</gene>
<keyword evidence="1" id="KW-1133">Transmembrane helix</keyword>